<dbReference type="Pfam" id="PF00078">
    <property type="entry name" value="RVT_1"/>
    <property type="match status" value="1"/>
</dbReference>
<organism evidence="2">
    <name type="scientific">Anoplophora glabripennis</name>
    <name type="common">Asian longhorn beetle</name>
    <name type="synonym">Anoplophora nobilis</name>
    <dbReference type="NCBI Taxonomy" id="217634"/>
    <lineage>
        <taxon>Eukaryota</taxon>
        <taxon>Metazoa</taxon>
        <taxon>Ecdysozoa</taxon>
        <taxon>Arthropoda</taxon>
        <taxon>Hexapoda</taxon>
        <taxon>Insecta</taxon>
        <taxon>Pterygota</taxon>
        <taxon>Neoptera</taxon>
        <taxon>Endopterygota</taxon>
        <taxon>Coleoptera</taxon>
        <taxon>Polyphaga</taxon>
        <taxon>Cucujiformia</taxon>
        <taxon>Chrysomeloidea</taxon>
        <taxon>Cerambycidae</taxon>
        <taxon>Lamiinae</taxon>
        <taxon>Lamiini</taxon>
        <taxon>Anoplophora</taxon>
    </lineage>
</organism>
<evidence type="ECO:0000313" key="2">
    <source>
        <dbReference type="EMBL" id="JAB63321.1"/>
    </source>
</evidence>
<dbReference type="InterPro" id="IPR043502">
    <property type="entry name" value="DNA/RNA_pol_sf"/>
</dbReference>
<proteinExistence type="predicted"/>
<dbReference type="Gene3D" id="3.60.10.10">
    <property type="entry name" value="Endonuclease/exonuclease/phosphatase"/>
    <property type="match status" value="1"/>
</dbReference>
<dbReference type="GO" id="GO:0071897">
    <property type="term" value="P:DNA biosynthetic process"/>
    <property type="evidence" value="ECO:0007669"/>
    <property type="project" value="UniProtKB-ARBA"/>
</dbReference>
<name>V5I881_ANOGL</name>
<dbReference type="InterPro" id="IPR005135">
    <property type="entry name" value="Endo/exonuclease/phosphatase"/>
</dbReference>
<reference evidence="2" key="1">
    <citation type="submission" date="2013-07" db="EMBL/GenBank/DDBJ databases">
        <title>Midgut Transcriptome Profiling of Anoplphora glabripennis, a Lignocellulose Degrading, Wood-Boring Cerambycid.</title>
        <authorList>
            <person name="Scully E.D."/>
            <person name="Hoover K."/>
            <person name="Carlson J.E."/>
            <person name="Tien M."/>
            <person name="Geib S.M."/>
        </authorList>
    </citation>
    <scope>NUCLEOTIDE SEQUENCE</scope>
</reference>
<gene>
    <name evidence="2" type="primary">Y2R2</name>
</gene>
<dbReference type="Pfam" id="PF14529">
    <property type="entry name" value="Exo_endo_phos_2"/>
    <property type="match status" value="1"/>
</dbReference>
<feature type="domain" description="Reverse transcriptase" evidence="1">
    <location>
        <begin position="458"/>
        <end position="723"/>
    </location>
</feature>
<dbReference type="PROSITE" id="PS50878">
    <property type="entry name" value="RT_POL"/>
    <property type="match status" value="1"/>
</dbReference>
<accession>V5I881</accession>
<dbReference type="SUPFAM" id="SSF56219">
    <property type="entry name" value="DNase I-like"/>
    <property type="match status" value="1"/>
</dbReference>
<protein>
    <submittedName>
        <fullName evidence="2">Retrotransposable element</fullName>
    </submittedName>
</protein>
<dbReference type="GO" id="GO:0003824">
    <property type="term" value="F:catalytic activity"/>
    <property type="evidence" value="ECO:0007669"/>
    <property type="project" value="InterPro"/>
</dbReference>
<dbReference type="CDD" id="cd09077">
    <property type="entry name" value="R1-I-EN"/>
    <property type="match status" value="1"/>
</dbReference>
<dbReference type="AlphaFoldDB" id="V5I881"/>
<dbReference type="SUPFAM" id="SSF56672">
    <property type="entry name" value="DNA/RNA polymerases"/>
    <property type="match status" value="1"/>
</dbReference>
<dbReference type="CDD" id="cd01650">
    <property type="entry name" value="RT_nLTR_like"/>
    <property type="match status" value="1"/>
</dbReference>
<dbReference type="InterPro" id="IPR000477">
    <property type="entry name" value="RT_dom"/>
</dbReference>
<dbReference type="EMBL" id="GALX01005145">
    <property type="protein sequence ID" value="JAB63321.1"/>
    <property type="molecule type" value="Transcribed_RNA"/>
</dbReference>
<sequence>MMAANHNFRKGAPTHKMSLRVLQVNAGRSVRSHDMAYATALEKKVDMVVVSEPNKILVRKSSWLKDRRADIAVFFVNKSVEVLKIQEEDGFMILSFQSFTMVCGYCSPNIPVLEFELYVDRLMTATRDIAGEKLILGDFNVKSPLWGSPVWDVRGKYWCEWVAAMNLIVINDGKIPTWTRGNSESFIDITCATEQLAGRVLEWEVLMAETLSDHRFITFDILTRTRKDTGKERQISLMNPTRYKERLMYRMNELGQGNLTIDSLSGAIKTAYKASLVRRGRGKVALLPYWWNVEIENARKESIAARREMTRQKRRMLRPGEAQVFIDEYKNKKRYLSKLIQQSKKTHWDKLCTDLEGDIWGKGYQIATKNLRNPEPPLRLTEMKRIEIARSLFKETNDDWELTSDHHGDTPPFTVDEVKFAAGNLKPGKSPGPDGVPAEAIKLAVDLIPNTMTEELSDLLIRGKFPNAWKNAKLALIWKGKHPIDAPTSYRPICMLDTLGKLFEALIRNRLTTELERREGLSPRQFGFRKGRSTVQAAEYVKDWVRQSRYRMCALFTLDVRNAFNTASWSIIIQELRRRQIPDYLVRMVEDYFKDRRVQVSPEAEIGMSMGVPQGSIIGPTLWNVLYDDVLRLNLGDRVLSVAFADDLALLVVADRPEELKWRADRALGKVDGWMKDHKLALAPEKTEVVLLKGSKRRPVVDFVLQGMSIRPKNSVKYLGIHFDVHATFGKHVSEVCAKADRHTGALHRVLPNLRGPSSSKRKTMLGMVHSIITYAAPVWHQALGMQKYRSMVISSQRRMLLRVVSAYRTVSGVALQVIAGVPPIDLTIEERKRLYDREDGNSAHAHKEELDRTLETWQERWNEEIRVAQWTKKLIPNIRVWLECNHRRVDYYLTQFLSGHGSFKQYACRIGRAEGEQCIVCGQRDTPGHSVFECTRWDTDREELHGQLGVVLTADNIISEMLRGVRSWKIIRKYIATVLETKERERRQEI</sequence>
<evidence type="ECO:0000259" key="1">
    <source>
        <dbReference type="PROSITE" id="PS50878"/>
    </source>
</evidence>
<dbReference type="InterPro" id="IPR036691">
    <property type="entry name" value="Endo/exonu/phosph_ase_sf"/>
</dbReference>
<dbReference type="PANTHER" id="PTHR19446">
    <property type="entry name" value="REVERSE TRANSCRIPTASES"/>
    <property type="match status" value="1"/>
</dbReference>